<evidence type="ECO:0000313" key="3">
    <source>
        <dbReference type="EMBL" id="SHJ84591.1"/>
    </source>
</evidence>
<dbReference type="Proteomes" id="UP000184418">
    <property type="component" value="Unassembled WGS sequence"/>
</dbReference>
<dbReference type="STRING" id="1121955.SAMN02745146_0337"/>
<proteinExistence type="predicted"/>
<dbReference type="OrthoDB" id="9758448at2"/>
<name>A0A1M6MM91_9BACT</name>
<dbReference type="NCBIfam" id="NF033709">
    <property type="entry name" value="PorV_fam"/>
    <property type="match status" value="1"/>
</dbReference>
<dbReference type="Gene3D" id="2.40.160.60">
    <property type="entry name" value="Outer membrane protein transport protein (OMPP1/FadL/TodX)"/>
    <property type="match status" value="2"/>
</dbReference>
<feature type="domain" description="Type IX secretion system protein PorV" evidence="2">
    <location>
        <begin position="26"/>
        <end position="263"/>
    </location>
</feature>
<dbReference type="AlphaFoldDB" id="A0A1M6MM91"/>
<keyword evidence="4" id="KW-1185">Reference proteome</keyword>
<organism evidence="3 4">
    <name type="scientific">Hymenobacter daecheongensis DSM 21074</name>
    <dbReference type="NCBI Taxonomy" id="1121955"/>
    <lineage>
        <taxon>Bacteria</taxon>
        <taxon>Pseudomonadati</taxon>
        <taxon>Bacteroidota</taxon>
        <taxon>Cytophagia</taxon>
        <taxon>Cytophagales</taxon>
        <taxon>Hymenobacteraceae</taxon>
        <taxon>Hymenobacter</taxon>
    </lineage>
</organism>
<dbReference type="InterPro" id="IPR045741">
    <property type="entry name" value="PorV"/>
</dbReference>
<evidence type="ECO:0000256" key="1">
    <source>
        <dbReference type="SAM" id="SignalP"/>
    </source>
</evidence>
<dbReference type="NCBIfam" id="NF033710">
    <property type="entry name" value="T9SS_OM_PorV"/>
    <property type="match status" value="1"/>
</dbReference>
<feature type="signal peptide" evidence="1">
    <location>
        <begin position="1"/>
        <end position="25"/>
    </location>
</feature>
<keyword evidence="1" id="KW-0732">Signal</keyword>
<evidence type="ECO:0000313" key="4">
    <source>
        <dbReference type="Proteomes" id="UP000184418"/>
    </source>
</evidence>
<accession>A0A1M6MM91</accession>
<sequence length="404" mass="43377">MTLSKLPLRFVLLPGLLGLSVAATAQNNPNTITTAVPILTLSPDARSAALGEAGVAISPDANSSYYNAGKLGFVTHKYSVSPSYSPWLRGVTDDMGLAYLSGFAKLGQRSAISGSLMYFDLGTIQYRDENNTDKGDFNPKEYAVSVAYGQKLSDNFGVGVAARYIRSNLTGSSLGNDAKPGNAAAVDLGAYYTKDLTIGPSDYNLAFGAAIANIGNKITYTDPVQADFLPTNLKIGTAITRELDAYNKITLTVDANKLLVPTPYYFVGDSAGRGKEVTALIKSKNDEIRAKSIVGGIFGSFSDAPGGFSEELKEINLSAGMEYWYNDLLAARVGYFYENKDKGDRQYLSFGLGVRYQVFGVDGTYLVPNSRANPLSQTIRVSLHFNFNKFEEAFGPGNDTAPVN</sequence>
<dbReference type="InterPro" id="IPR047799">
    <property type="entry name" value="T9SS_OM_PorV"/>
</dbReference>
<dbReference type="EMBL" id="FQYN01000013">
    <property type="protein sequence ID" value="SHJ84591.1"/>
    <property type="molecule type" value="Genomic_DNA"/>
</dbReference>
<feature type="chain" id="PRO_5013314180" description="Type IX secretion system protein PorV domain-containing protein" evidence="1">
    <location>
        <begin position="26"/>
        <end position="404"/>
    </location>
</feature>
<dbReference type="Pfam" id="PF19572">
    <property type="entry name" value="PorV"/>
    <property type="match status" value="1"/>
</dbReference>
<reference evidence="3 4" key="1">
    <citation type="submission" date="2016-11" db="EMBL/GenBank/DDBJ databases">
        <authorList>
            <person name="Jaros S."/>
            <person name="Januszkiewicz K."/>
            <person name="Wedrychowicz H."/>
        </authorList>
    </citation>
    <scope>NUCLEOTIDE SEQUENCE [LARGE SCALE GENOMIC DNA]</scope>
    <source>
        <strain evidence="3 4">DSM 21074</strain>
    </source>
</reference>
<protein>
    <recommendedName>
        <fullName evidence="2">Type IX secretion system protein PorV domain-containing protein</fullName>
    </recommendedName>
</protein>
<evidence type="ECO:0000259" key="2">
    <source>
        <dbReference type="Pfam" id="PF19572"/>
    </source>
</evidence>
<gene>
    <name evidence="3" type="ORF">SAMN02745146_0337</name>
</gene>